<protein>
    <submittedName>
        <fullName evidence="1">Lipid II-degrading bacteriocin</fullName>
    </submittedName>
</protein>
<dbReference type="Pfam" id="PF14859">
    <property type="entry name" value="Colicin_M"/>
    <property type="match status" value="1"/>
</dbReference>
<evidence type="ECO:0000313" key="1">
    <source>
        <dbReference type="EMBL" id="RDU95451.1"/>
    </source>
</evidence>
<name>A0A3D8JSR1_9BURK</name>
<dbReference type="Gene3D" id="3.30.450.400">
    <property type="entry name" value="Colicin M, catalytic domain"/>
    <property type="match status" value="1"/>
</dbReference>
<dbReference type="OrthoDB" id="9025884at2"/>
<accession>A0A3D8JSR1</accession>
<sequence length="385" mass="41827">MHVINHSPCTRWNQNHSFVTYDETRPPEAQNHFTTDREETKMHKTTKNNTASNDELNRSRRALALGGLSASALSFFGPKRAFADPPIASLPTINVYGSPPTGDAFYGIDMAASSAPMPPKGAPPFSVHDIGAKVVANGKRVFKMAEGGDPIATMDEFFKGLSGRSAEYVWGQIRSLGAFTQWLANGGYSQLIGANSYGLLPAQSSNITMMYGLYFSQHANTPISEFKFYGNPFMPIAAIHYWINGNGADRTIDIPSLNLSMGLNDFSPIKNIVNNLSMGPGSYAIDASFSTNLFAHGTKDLWAAGVIGRISGQVTGTLNIDQAGTYAFNDSYTLLPDVFNADRSHRPFPQEQMTDFLRAIGDLFGHTDYTIKFSGSGSISFSGPR</sequence>
<gene>
    <name evidence="1" type="ORF">DWV00_28170</name>
</gene>
<reference evidence="1 2" key="1">
    <citation type="submission" date="2018-08" db="EMBL/GenBank/DDBJ databases">
        <title>Paraburkholderia sp. DHOM06 isolated from forest soil.</title>
        <authorList>
            <person name="Gao Z.-H."/>
            <person name="Qiu L.-H."/>
        </authorList>
    </citation>
    <scope>NUCLEOTIDE SEQUENCE [LARGE SCALE GENOMIC DNA]</scope>
    <source>
        <strain evidence="1 2">DHOM06</strain>
    </source>
</reference>
<dbReference type="GO" id="GO:0042742">
    <property type="term" value="P:defense response to bacterium"/>
    <property type="evidence" value="ECO:0007669"/>
    <property type="project" value="InterPro"/>
</dbReference>
<dbReference type="EMBL" id="QRGA01000019">
    <property type="protein sequence ID" value="RDU95451.1"/>
    <property type="molecule type" value="Genomic_DNA"/>
</dbReference>
<proteinExistence type="predicted"/>
<comment type="caution">
    <text evidence="1">The sequence shown here is derived from an EMBL/GenBank/DDBJ whole genome shotgun (WGS) entry which is preliminary data.</text>
</comment>
<dbReference type="Proteomes" id="UP000256838">
    <property type="component" value="Unassembled WGS sequence"/>
</dbReference>
<organism evidence="1 2">
    <name type="scientific">Trinickia dinghuensis</name>
    <dbReference type="NCBI Taxonomy" id="2291023"/>
    <lineage>
        <taxon>Bacteria</taxon>
        <taxon>Pseudomonadati</taxon>
        <taxon>Pseudomonadota</taxon>
        <taxon>Betaproteobacteria</taxon>
        <taxon>Burkholderiales</taxon>
        <taxon>Burkholderiaceae</taxon>
        <taxon>Trinickia</taxon>
    </lineage>
</organism>
<evidence type="ECO:0000313" key="2">
    <source>
        <dbReference type="Proteomes" id="UP000256838"/>
    </source>
</evidence>
<dbReference type="InterPro" id="IPR028056">
    <property type="entry name" value="Colicin_M"/>
</dbReference>
<keyword evidence="2" id="KW-1185">Reference proteome</keyword>
<dbReference type="AlphaFoldDB" id="A0A3D8JSR1"/>